<dbReference type="PANTHER" id="PTHR47396:SF1">
    <property type="entry name" value="ATP-DEPENDENT HELICASE IRC3-RELATED"/>
    <property type="match status" value="1"/>
</dbReference>
<dbReference type="GO" id="GO:0005524">
    <property type="term" value="F:ATP binding"/>
    <property type="evidence" value="ECO:0007669"/>
    <property type="project" value="InterPro"/>
</dbReference>
<evidence type="ECO:0000256" key="1">
    <source>
        <dbReference type="SAM" id="MobiDB-lite"/>
    </source>
</evidence>
<feature type="region of interest" description="Disordered" evidence="1">
    <location>
        <begin position="800"/>
        <end position="820"/>
    </location>
</feature>
<sequence length="1962" mass="218718">MNYFDEIYKLAIENKPEDLKAFLFKHNISIDIRKKIVNTEAPPLNPEDPENPVWPAIIVTAAELLIYEGKIDAANVLMHLGANRDSIVRGAARANNTRLVEWMLTHRNANITMAAQGYALRGNRDEAIKLIEKGARIDAVAISAIQGKNDHFVDELFAMEADINVIAEAAATCGDWKSVELMRSFGANEDSITLGIASGGWIDKLPSIDKNANINLIAKGVARAGLIDLARSLLDQGASLEAVAEGAKQGGYDFLAMECRARINYHEIICRLAEEGKEAALIDLLKDPLVSIDVRKQGTDWTPAEVLASQKKVDAVKLLVKLGANIHLAGRGAARSGDVEATEVLRRESNTCIHQIARGAGENGDPVFTNWLLNQGACTSAIAEGAAIKGDGDKVSEMLLKKASFKAVLRGYLQGKHIEPILSYYNNPHNYGNRTFLATYAAASGLHELASQQQDAGVEFKYIAIGLAKGGYINELLPLIDQISDISEVAAAAALSGHLYLAEMLRRKGADITTLAVGAIKGGHVKYAEYLRLSGADIHRIAAGAAEVGNIAYAESLRLRGADIDHIAHGAARGRQRAYAGALRELGADKLTIASGAILGEDWEYAEYLGTLGVELSHLARMAAYYDYQEYAEFLRAKAKEMGFDLTDQMAESAAQGGNMYYTLFLKNNGANWAAIMRGAEKAGIDFLNYIRPFLNHSEAETNQGSLFPAVDVNPVSDILSADIANIDRNSELMTLEIFDVSTLRFSESNSTSSIIIEDGTEEESLAFRFSESDSSGIITVQDSEEESLSLRFYESNPSSPIIIQDDSEEESLSLSENRKRLSESSSVTAVIDISDDIEQELPESREQSPIPFSQEPQENRAGLQKNKRLSESSSEEEVQSKKRSKKTKDPSRIKKANEKNALFSAKYSQTFERIPEVPFLLKKSSRNITYSGAFQFKSLDSFKQTMDEPEFTHKISSGDSRFRLVSRRNDLPSSDETVTFVFAGRKHEAMIPDPSLLGDKQRLLVVVSAYEYENLSDRNKPENVEFLITDALSYKTHGNYHPEDIQTRRLTAFMLSYLWKLKHCVYLDDNLSQIQATEEFCDVSTWSGITKSLAAAREKDKAIICGMQTLSFKRFYFLEPDYGYKLFDFDFEQTARVLKLQTAEDVSILAYPGVHSRLCMQDFYFQMIIDHALEEARKENGDQDSELARNLLHLPGLKSISLTRSKKVKNQAKANAGGYIEQILAIQTEEFPPEGLSPFYTRLMTNSLSHMKSEIERSFKSVEKQKRQVETRDFRSIVEANNQPKSDSNPNLRESFDGGEPEEYEKPNLLAKQKRYAKSAAPCNETFLQKQWTGSKLNSLFDPHKLEEFLKEEKVYLYPYQADALRAVSQCDSSNGVVQITTGGGKTLTAILMLIYLFKNNPDAVFHIVVPTLQLVDQYHEEFMAVLERLGKFAQIKPKNVIPVDSKENAVTIKLLHKNKPLREKASVLIFCKASYAKFVSAPDDILKKHRKPLVTVLDEHHLYQKDAQRVMESGVTSLGFSATPGNSVKPLYVFTRTDSRKAGKTAPLIVGRLPYSLAIDSAEKCKKIATLIKEHRHPMGKTLASYKGIIYTTSIPEAKLLTAAINEGAGTKLAKSIHSNIKKYKGWIERFNKQPMDQPGILVVVNMLGTGYNDKNVAWGLYAKEKSPEESQNKGCSVDIRTKIDKRSQEVGRSLRIPPEFPDKIAYYLTGLGVPLNDDEVFNDEDALRNAHPDYYKHNLQVIYLEVLNAIEVQRPFKHYSPMFQYDKLSPLCSLSKNLMLLLKALVSGNEEWSRGLLELNQGLKKSWRDQWGKEFNLLEIFINEVIGASLRLQNASHKDPLKDALFNTDSFDKLLNLLSRHTPEFLMELTAKTSLKELLRRVDPQYALLLQKYSSLIVGSSADMTLSLPDNIRVRPTTTASLSSNRYSFANSQGTSRSGAGLSRRDEKREDTGLGPAYQ</sequence>
<feature type="compositionally biased region" description="Basic and acidic residues" evidence="1">
    <location>
        <begin position="1946"/>
        <end position="1955"/>
    </location>
</feature>
<dbReference type="Pfam" id="PF04851">
    <property type="entry name" value="ResIII"/>
    <property type="match status" value="1"/>
</dbReference>
<dbReference type="InterPro" id="IPR050742">
    <property type="entry name" value="Helicase_Restrict-Modif_Enz"/>
</dbReference>
<feature type="region of interest" description="Disordered" evidence="1">
    <location>
        <begin position="1271"/>
        <end position="1304"/>
    </location>
</feature>
<feature type="domain" description="Helicase ATP-binding" evidence="2">
    <location>
        <begin position="1368"/>
        <end position="1544"/>
    </location>
</feature>
<dbReference type="Gene3D" id="3.40.50.300">
    <property type="entry name" value="P-loop containing nucleotide triphosphate hydrolases"/>
    <property type="match status" value="2"/>
</dbReference>
<comment type="caution">
    <text evidence="3">The sequence shown here is derived from an EMBL/GenBank/DDBJ whole genome shotgun (WGS) entry which is preliminary data.</text>
</comment>
<dbReference type="PROSITE" id="PS51192">
    <property type="entry name" value="HELICASE_ATP_BIND_1"/>
    <property type="match status" value="1"/>
</dbReference>
<dbReference type="RefSeq" id="WP_112218586.1">
    <property type="nucleotide sequence ID" value="NZ_MVJN01000002.1"/>
</dbReference>
<feature type="compositionally biased region" description="Polar residues" evidence="1">
    <location>
        <begin position="1927"/>
        <end position="1941"/>
    </location>
</feature>
<dbReference type="GO" id="GO:0003677">
    <property type="term" value="F:DNA binding"/>
    <property type="evidence" value="ECO:0007669"/>
    <property type="project" value="InterPro"/>
</dbReference>
<feature type="compositionally biased region" description="Polar residues" evidence="1">
    <location>
        <begin position="1280"/>
        <end position="1293"/>
    </location>
</feature>
<dbReference type="InterPro" id="IPR036770">
    <property type="entry name" value="Ankyrin_rpt-contain_sf"/>
</dbReference>
<dbReference type="InterPro" id="IPR027417">
    <property type="entry name" value="P-loop_NTPase"/>
</dbReference>
<dbReference type="Proteomes" id="UP000249458">
    <property type="component" value="Unassembled WGS sequence"/>
</dbReference>
<dbReference type="InterPro" id="IPR002110">
    <property type="entry name" value="Ankyrin_rpt"/>
</dbReference>
<feature type="region of interest" description="Disordered" evidence="1">
    <location>
        <begin position="1927"/>
        <end position="1962"/>
    </location>
</feature>
<feature type="region of interest" description="Disordered" evidence="1">
    <location>
        <begin position="841"/>
        <end position="898"/>
    </location>
</feature>
<dbReference type="Gene3D" id="1.25.40.20">
    <property type="entry name" value="Ankyrin repeat-containing domain"/>
    <property type="match status" value="1"/>
</dbReference>
<dbReference type="InterPro" id="IPR006935">
    <property type="entry name" value="Helicase/UvrB_N"/>
</dbReference>
<evidence type="ECO:0000313" key="4">
    <source>
        <dbReference type="Proteomes" id="UP000249458"/>
    </source>
</evidence>
<protein>
    <recommendedName>
        <fullName evidence="2">Helicase ATP-binding domain-containing protein</fullName>
    </recommendedName>
</protein>
<name>A0A364LN07_9GAMM</name>
<dbReference type="GO" id="GO:0005829">
    <property type="term" value="C:cytosol"/>
    <property type="evidence" value="ECO:0007669"/>
    <property type="project" value="TreeGrafter"/>
</dbReference>
<dbReference type="GO" id="GO:0016787">
    <property type="term" value="F:hydrolase activity"/>
    <property type="evidence" value="ECO:0007669"/>
    <property type="project" value="InterPro"/>
</dbReference>
<dbReference type="SMART" id="SM00248">
    <property type="entry name" value="ANK"/>
    <property type="match status" value="5"/>
</dbReference>
<dbReference type="PANTHER" id="PTHR47396">
    <property type="entry name" value="TYPE I RESTRICTION ENZYME ECOKI R PROTEIN"/>
    <property type="match status" value="1"/>
</dbReference>
<accession>A0A364LN07</accession>
<gene>
    <name evidence="3" type="ORF">B1207_03340</name>
</gene>
<organism evidence="3 4">
    <name type="scientific">Legionella quinlivanii</name>
    <dbReference type="NCBI Taxonomy" id="45073"/>
    <lineage>
        <taxon>Bacteria</taxon>
        <taxon>Pseudomonadati</taxon>
        <taxon>Pseudomonadota</taxon>
        <taxon>Gammaproteobacteria</taxon>
        <taxon>Legionellales</taxon>
        <taxon>Legionellaceae</taxon>
        <taxon>Legionella</taxon>
    </lineage>
</organism>
<evidence type="ECO:0000313" key="3">
    <source>
        <dbReference type="EMBL" id="RAP38036.1"/>
    </source>
</evidence>
<dbReference type="SUPFAM" id="SSF52540">
    <property type="entry name" value="P-loop containing nucleoside triphosphate hydrolases"/>
    <property type="match status" value="2"/>
</dbReference>
<feature type="compositionally biased region" description="Basic and acidic residues" evidence="1">
    <location>
        <begin position="888"/>
        <end position="898"/>
    </location>
</feature>
<reference evidence="3 4" key="1">
    <citation type="submission" date="2017-02" db="EMBL/GenBank/DDBJ databases">
        <title>Legionella quilivanii strain from human: case report and whole genome sequencing analysis.</title>
        <authorList>
            <person name="Lalancette C."/>
            <person name="Leduc J.-M."/>
            <person name="Levesque S."/>
            <person name="Fournier E."/>
            <person name="Saoud J."/>
            <person name="Faucher S.P."/>
            <person name="Bernard K."/>
            <person name="Martineau C."/>
            <person name="Longtin J."/>
        </authorList>
    </citation>
    <scope>NUCLEOTIDE SEQUENCE [LARGE SCALE GENOMIC DNA]</scope>
    <source>
        <strain evidence="3 4">ID143958</strain>
    </source>
</reference>
<dbReference type="SUPFAM" id="SSF48403">
    <property type="entry name" value="Ankyrin repeat"/>
    <property type="match status" value="2"/>
</dbReference>
<dbReference type="EMBL" id="MVJN01000002">
    <property type="protein sequence ID" value="RAP38036.1"/>
    <property type="molecule type" value="Genomic_DNA"/>
</dbReference>
<dbReference type="InterPro" id="IPR014001">
    <property type="entry name" value="Helicase_ATP-bd"/>
</dbReference>
<dbReference type="SMART" id="SM00487">
    <property type="entry name" value="DEXDc"/>
    <property type="match status" value="1"/>
</dbReference>
<evidence type="ECO:0000259" key="2">
    <source>
        <dbReference type="PROSITE" id="PS51192"/>
    </source>
</evidence>
<proteinExistence type="predicted"/>